<gene>
    <name evidence="8" type="primary">bmt5</name>
    <name evidence="8" type="ORF">SNEC2469_LOCUS7958</name>
</gene>
<dbReference type="Gene3D" id="4.10.1000.40">
    <property type="match status" value="1"/>
</dbReference>
<dbReference type="GO" id="GO:0005737">
    <property type="term" value="C:cytoplasm"/>
    <property type="evidence" value="ECO:0007669"/>
    <property type="project" value="TreeGrafter"/>
</dbReference>
<evidence type="ECO:0000256" key="1">
    <source>
        <dbReference type="ARBA" id="ARBA00022723"/>
    </source>
</evidence>
<feature type="domain" description="C3H1-type" evidence="7">
    <location>
        <begin position="93"/>
        <end position="120"/>
    </location>
</feature>
<dbReference type="PANTHER" id="PTHR11538">
    <property type="entry name" value="PHENYLALANYL-TRNA SYNTHETASE"/>
    <property type="match status" value="1"/>
</dbReference>
<evidence type="ECO:0000256" key="4">
    <source>
        <dbReference type="PROSITE-ProRule" id="PRU00176"/>
    </source>
</evidence>
<dbReference type="CDD" id="cd00590">
    <property type="entry name" value="RRM_SF"/>
    <property type="match status" value="1"/>
</dbReference>
<evidence type="ECO:0000256" key="2">
    <source>
        <dbReference type="ARBA" id="ARBA00022771"/>
    </source>
</evidence>
<dbReference type="Pfam" id="PF00076">
    <property type="entry name" value="RRM_1"/>
    <property type="match status" value="1"/>
</dbReference>
<dbReference type="InterPro" id="IPR019446">
    <property type="entry name" value="BMT5-like"/>
</dbReference>
<keyword evidence="2 5" id="KW-0863">Zinc-finger</keyword>
<evidence type="ECO:0000256" key="5">
    <source>
        <dbReference type="PROSITE-ProRule" id="PRU00723"/>
    </source>
</evidence>
<keyword evidence="1 5" id="KW-0479">Metal-binding</keyword>
<protein>
    <submittedName>
        <fullName evidence="8">Bmt5 protein</fullName>
    </submittedName>
</protein>
<evidence type="ECO:0000259" key="6">
    <source>
        <dbReference type="PROSITE" id="PS50102"/>
    </source>
</evidence>
<dbReference type="Gene3D" id="3.30.70.330">
    <property type="match status" value="1"/>
</dbReference>
<evidence type="ECO:0000259" key="7">
    <source>
        <dbReference type="PROSITE" id="PS50103"/>
    </source>
</evidence>
<dbReference type="SMART" id="SM00360">
    <property type="entry name" value="RRM"/>
    <property type="match status" value="1"/>
</dbReference>
<feature type="domain" description="RRM" evidence="6">
    <location>
        <begin position="125"/>
        <end position="210"/>
    </location>
</feature>
<reference evidence="8" key="1">
    <citation type="submission" date="2021-02" db="EMBL/GenBank/DDBJ databases">
        <authorList>
            <person name="Dougan E. K."/>
            <person name="Rhodes N."/>
            <person name="Thang M."/>
            <person name="Chan C."/>
        </authorList>
    </citation>
    <scope>NUCLEOTIDE SEQUENCE</scope>
</reference>
<dbReference type="InterPro" id="IPR012677">
    <property type="entry name" value="Nucleotide-bd_a/b_plait_sf"/>
</dbReference>
<dbReference type="AlphaFoldDB" id="A0A812NWP3"/>
<evidence type="ECO:0000313" key="9">
    <source>
        <dbReference type="Proteomes" id="UP000601435"/>
    </source>
</evidence>
<dbReference type="SUPFAM" id="SSF54928">
    <property type="entry name" value="RNA-binding domain, RBD"/>
    <property type="match status" value="1"/>
</dbReference>
<dbReference type="InterPro" id="IPR000504">
    <property type="entry name" value="RRM_dom"/>
</dbReference>
<keyword evidence="9" id="KW-1185">Reference proteome</keyword>
<dbReference type="PANTHER" id="PTHR11538:SF26">
    <property type="entry name" value="FERREDOXIN-FOLD ANTICODON-BINDING DOMAIN-CONTAINING PROTEIN 1"/>
    <property type="match status" value="1"/>
</dbReference>
<dbReference type="SMART" id="SM00356">
    <property type="entry name" value="ZnF_C3H1"/>
    <property type="match status" value="1"/>
</dbReference>
<dbReference type="InterPro" id="IPR035979">
    <property type="entry name" value="RBD_domain_sf"/>
</dbReference>
<dbReference type="GO" id="GO:0070475">
    <property type="term" value="P:rRNA base methylation"/>
    <property type="evidence" value="ECO:0007669"/>
    <property type="project" value="InterPro"/>
</dbReference>
<dbReference type="GO" id="GO:0070042">
    <property type="term" value="F:rRNA (uridine-N3-)-methyltransferase activity"/>
    <property type="evidence" value="ECO:0007669"/>
    <property type="project" value="InterPro"/>
</dbReference>
<dbReference type="EMBL" id="CAJNJA010013316">
    <property type="protein sequence ID" value="CAE7318247.1"/>
    <property type="molecule type" value="Genomic_DNA"/>
</dbReference>
<dbReference type="InterPro" id="IPR000571">
    <property type="entry name" value="Znf_CCCH"/>
</dbReference>
<organism evidence="8 9">
    <name type="scientific">Symbiodinium necroappetens</name>
    <dbReference type="NCBI Taxonomy" id="1628268"/>
    <lineage>
        <taxon>Eukaryota</taxon>
        <taxon>Sar</taxon>
        <taxon>Alveolata</taxon>
        <taxon>Dinophyceae</taxon>
        <taxon>Suessiales</taxon>
        <taxon>Symbiodiniaceae</taxon>
        <taxon>Symbiodinium</taxon>
    </lineage>
</organism>
<dbReference type="GO" id="GO:0008270">
    <property type="term" value="F:zinc ion binding"/>
    <property type="evidence" value="ECO:0007669"/>
    <property type="project" value="UniProtKB-KW"/>
</dbReference>
<feature type="zinc finger region" description="C3H1-type" evidence="5">
    <location>
        <begin position="93"/>
        <end position="120"/>
    </location>
</feature>
<name>A0A812NWP3_9DINO</name>
<evidence type="ECO:0000256" key="3">
    <source>
        <dbReference type="ARBA" id="ARBA00022833"/>
    </source>
</evidence>
<dbReference type="Pfam" id="PF10354">
    <property type="entry name" value="BMT5-like"/>
    <property type="match status" value="1"/>
</dbReference>
<dbReference type="Gene3D" id="3.30.1370.210">
    <property type="match status" value="1"/>
</dbReference>
<dbReference type="Pfam" id="PF14608">
    <property type="entry name" value="zf-CCCH_2"/>
    <property type="match status" value="3"/>
</dbReference>
<sequence length="444" mass="49019">MSQACKVQCRFGSACARLDCWFEHPLGHSPEGIDSIPCRFGARCHRPDCRFSHPAEHDPSEVLPPDCRLGAACCRVGCPFKHPAAPTVARDAASEKRICVWFQKGHCRNGSQCMFQHVQQERDANVLVVRNLPKSEDPLLLESEILAYFKSFGYVSRIQVKTDLDNRCRGFAFVIFADACCAADALACNHPHWDIRRKTELPMYIEGTVKMSRKAALPERVQGEARLPFVAADRVLLVGEGDFSFAATALTLGFLGTAHCCASSKEPPRDAKHLVQLAKDGLRCLTDIDATRLAEASLTGAFDVVVFNFPHTGEPNVEANQALLKGFLGSATTSLRGDGRIAVTLKQTWPYTEWELEACGASVGLRVVDAYPFPAQVLIERGYTHTTTDNIPHKVEHLHSARTVEFVRARHLQLGICEHVLNARLWIAISAIDISCRQCFPPSG</sequence>
<dbReference type="GO" id="GO:0003723">
    <property type="term" value="F:RNA binding"/>
    <property type="evidence" value="ECO:0007669"/>
    <property type="project" value="UniProtKB-UniRule"/>
</dbReference>
<proteinExistence type="predicted"/>
<dbReference type="OrthoDB" id="427910at2759"/>
<dbReference type="Proteomes" id="UP000601435">
    <property type="component" value="Unassembled WGS sequence"/>
</dbReference>
<dbReference type="PROSITE" id="PS50103">
    <property type="entry name" value="ZF_C3H1"/>
    <property type="match status" value="1"/>
</dbReference>
<keyword evidence="3 5" id="KW-0862">Zinc</keyword>
<dbReference type="SUPFAM" id="SSF90229">
    <property type="entry name" value="CCCH zinc finger"/>
    <property type="match status" value="1"/>
</dbReference>
<evidence type="ECO:0000313" key="8">
    <source>
        <dbReference type="EMBL" id="CAE7318247.1"/>
    </source>
</evidence>
<dbReference type="InterPro" id="IPR036855">
    <property type="entry name" value="Znf_CCCH_sf"/>
</dbReference>
<keyword evidence="4" id="KW-0694">RNA-binding</keyword>
<comment type="caution">
    <text evidence="8">The sequence shown here is derived from an EMBL/GenBank/DDBJ whole genome shotgun (WGS) entry which is preliminary data.</text>
</comment>
<feature type="non-terminal residue" evidence="8">
    <location>
        <position position="1"/>
    </location>
</feature>
<accession>A0A812NWP3</accession>
<dbReference type="PROSITE" id="PS50102">
    <property type="entry name" value="RRM"/>
    <property type="match status" value="1"/>
</dbReference>